<accession>A0AAV6QGK2</accession>
<protein>
    <submittedName>
        <fullName evidence="2">Uncharacterized protein</fullName>
    </submittedName>
</protein>
<feature type="region of interest" description="Disordered" evidence="1">
    <location>
        <begin position="46"/>
        <end position="86"/>
    </location>
</feature>
<sequence>MRTVQGRSTVRSTQQLQPCAAIVAVARLAVKCYHLAQVFIRLSHNPSGQVSRSRIKSPGSRVASGQSQQPQRSASSPPSNMVKEHMIKEALYTCEGGRGRKLEKEMERWIGR</sequence>
<gene>
    <name evidence="2" type="ORF">JOB18_006009</name>
</gene>
<name>A0AAV6QGK2_SOLSE</name>
<proteinExistence type="predicted"/>
<evidence type="ECO:0000313" key="2">
    <source>
        <dbReference type="EMBL" id="KAG7489164.1"/>
    </source>
</evidence>
<keyword evidence="3" id="KW-1185">Reference proteome</keyword>
<evidence type="ECO:0000256" key="1">
    <source>
        <dbReference type="SAM" id="MobiDB-lite"/>
    </source>
</evidence>
<dbReference type="AlphaFoldDB" id="A0AAV6QGK2"/>
<evidence type="ECO:0000313" key="3">
    <source>
        <dbReference type="Proteomes" id="UP000693946"/>
    </source>
</evidence>
<dbReference type="EMBL" id="JAGKHQ010000017">
    <property type="protein sequence ID" value="KAG7489164.1"/>
    <property type="molecule type" value="Genomic_DNA"/>
</dbReference>
<reference evidence="2 3" key="1">
    <citation type="journal article" date="2021" name="Sci. Rep.">
        <title>Chromosome anchoring in Senegalese sole (Solea senegalensis) reveals sex-associated markers and genome rearrangements in flatfish.</title>
        <authorList>
            <person name="Guerrero-Cozar I."/>
            <person name="Gomez-Garrido J."/>
            <person name="Berbel C."/>
            <person name="Martinez-Blanch J.F."/>
            <person name="Alioto T."/>
            <person name="Claros M.G."/>
            <person name="Gagnaire P.A."/>
            <person name="Manchado M."/>
        </authorList>
    </citation>
    <scope>NUCLEOTIDE SEQUENCE [LARGE SCALE GENOMIC DNA]</scope>
    <source>
        <strain evidence="2">Sse05_10M</strain>
    </source>
</reference>
<feature type="compositionally biased region" description="Low complexity" evidence="1">
    <location>
        <begin position="64"/>
        <end position="79"/>
    </location>
</feature>
<organism evidence="2 3">
    <name type="scientific">Solea senegalensis</name>
    <name type="common">Senegalese sole</name>
    <dbReference type="NCBI Taxonomy" id="28829"/>
    <lineage>
        <taxon>Eukaryota</taxon>
        <taxon>Metazoa</taxon>
        <taxon>Chordata</taxon>
        <taxon>Craniata</taxon>
        <taxon>Vertebrata</taxon>
        <taxon>Euteleostomi</taxon>
        <taxon>Actinopterygii</taxon>
        <taxon>Neopterygii</taxon>
        <taxon>Teleostei</taxon>
        <taxon>Neoteleostei</taxon>
        <taxon>Acanthomorphata</taxon>
        <taxon>Carangaria</taxon>
        <taxon>Pleuronectiformes</taxon>
        <taxon>Pleuronectoidei</taxon>
        <taxon>Soleidae</taxon>
        <taxon>Solea</taxon>
    </lineage>
</organism>
<dbReference type="Proteomes" id="UP000693946">
    <property type="component" value="Linkage Group LG5"/>
</dbReference>
<comment type="caution">
    <text evidence="2">The sequence shown here is derived from an EMBL/GenBank/DDBJ whole genome shotgun (WGS) entry which is preliminary data.</text>
</comment>